<feature type="non-terminal residue" evidence="1">
    <location>
        <position position="259"/>
    </location>
</feature>
<sequence length="259" mass="27975">MNIAYEPIVSELAAVADAIKSAFSSNAPINILHGNWELPAITRSELLFPVTDLSERISNAGTNPSTASIPILAGLVERLAFLRTHTIPHLPTQGAAASSFLISMTAIERVMLPLLVDSKAQAHKHSQDLKRAGSQIRGMETRIKDLSARTSDIDDKVKQIESAHEAADQLPTDLETLKESQKKVTVLLSESERDRAHIATVRESLDDLDEKMEKSAADASDVLARCESAYSSATSLGLAAAFSERSKALDNSMWGWVGG</sequence>
<reference evidence="1 2" key="1">
    <citation type="journal article" date="2018" name="Appl. Microbiol. Biotechnol.">
        <title>Characterization of the caprolactam degradation pathway in Pseudomonas jessenii using mass spectrometry-based proteomics.</title>
        <authorList>
            <person name="Otzen M."/>
            <person name="Palacio C."/>
            <person name="Janssen D.B."/>
        </authorList>
    </citation>
    <scope>NUCLEOTIDE SEQUENCE [LARGE SCALE GENOMIC DNA]</scope>
    <source>
        <strain evidence="1 2">GO3</strain>
    </source>
</reference>
<dbReference type="AlphaFoldDB" id="A0A2W0EE88"/>
<dbReference type="RefSeq" id="WP_110662654.1">
    <property type="nucleotide sequence ID" value="NZ_PDLL01000690.1"/>
</dbReference>
<protein>
    <submittedName>
        <fullName evidence="1">Uncharacterized protein</fullName>
    </submittedName>
</protein>
<accession>A0A2W0EE88</accession>
<organism evidence="1 2">
    <name type="scientific">Pseudomonas jessenii</name>
    <dbReference type="NCBI Taxonomy" id="77298"/>
    <lineage>
        <taxon>Bacteria</taxon>
        <taxon>Pseudomonadati</taxon>
        <taxon>Pseudomonadota</taxon>
        <taxon>Gammaproteobacteria</taxon>
        <taxon>Pseudomonadales</taxon>
        <taxon>Pseudomonadaceae</taxon>
        <taxon>Pseudomonas</taxon>
    </lineage>
</organism>
<dbReference type="EMBL" id="PDLL01000690">
    <property type="protein sequence ID" value="PYY66807.1"/>
    <property type="molecule type" value="Genomic_DNA"/>
</dbReference>
<proteinExistence type="predicted"/>
<evidence type="ECO:0000313" key="1">
    <source>
        <dbReference type="EMBL" id="PYY66807.1"/>
    </source>
</evidence>
<evidence type="ECO:0000313" key="2">
    <source>
        <dbReference type="Proteomes" id="UP000247437"/>
    </source>
</evidence>
<gene>
    <name evidence="1" type="ORF">CRX42_30335</name>
</gene>
<dbReference type="OrthoDB" id="7473745at2"/>
<dbReference type="Proteomes" id="UP000247437">
    <property type="component" value="Unassembled WGS sequence"/>
</dbReference>
<name>A0A2W0EE88_PSEJE</name>
<comment type="caution">
    <text evidence="1">The sequence shown here is derived from an EMBL/GenBank/DDBJ whole genome shotgun (WGS) entry which is preliminary data.</text>
</comment>